<keyword evidence="3" id="KW-1185">Reference proteome</keyword>
<dbReference type="EMBL" id="CAJJDP010000135">
    <property type="protein sequence ID" value="CAD8204862.1"/>
    <property type="molecule type" value="Genomic_DNA"/>
</dbReference>
<feature type="compositionally biased region" description="Polar residues" evidence="1">
    <location>
        <begin position="95"/>
        <end position="107"/>
    </location>
</feature>
<organism evidence="2 3">
    <name type="scientific">Paramecium octaurelia</name>
    <dbReference type="NCBI Taxonomy" id="43137"/>
    <lineage>
        <taxon>Eukaryota</taxon>
        <taxon>Sar</taxon>
        <taxon>Alveolata</taxon>
        <taxon>Ciliophora</taxon>
        <taxon>Intramacronucleata</taxon>
        <taxon>Oligohymenophorea</taxon>
        <taxon>Peniculida</taxon>
        <taxon>Parameciidae</taxon>
        <taxon>Paramecium</taxon>
    </lineage>
</organism>
<dbReference type="Proteomes" id="UP000683925">
    <property type="component" value="Unassembled WGS sequence"/>
</dbReference>
<proteinExistence type="predicted"/>
<evidence type="ECO:0000256" key="1">
    <source>
        <dbReference type="SAM" id="MobiDB-lite"/>
    </source>
</evidence>
<name>A0A8S1XWQ7_PAROT</name>
<dbReference type="OMA" id="CPINNVE"/>
<comment type="caution">
    <text evidence="2">The sequence shown here is derived from an EMBL/GenBank/DDBJ whole genome shotgun (WGS) entry which is preliminary data.</text>
</comment>
<evidence type="ECO:0000313" key="2">
    <source>
        <dbReference type="EMBL" id="CAD8204862.1"/>
    </source>
</evidence>
<accession>A0A8S1XWQ7</accession>
<protein>
    <submittedName>
        <fullName evidence="2">Uncharacterized protein</fullName>
    </submittedName>
</protein>
<feature type="region of interest" description="Disordered" evidence="1">
    <location>
        <begin position="88"/>
        <end position="107"/>
    </location>
</feature>
<evidence type="ECO:0000313" key="3">
    <source>
        <dbReference type="Proteomes" id="UP000683925"/>
    </source>
</evidence>
<sequence length="266" mass="31408">MFNQTMTQKLNQDQTQQQTNKQSSLSSILYLNEQKQMLLLLNIDANWLKIQAFCCKTRGQLQDRLQIDLAMRNLSIKNSIQNWCKKKDSNDEFQAPTNKLPSQHAQNQQLNQRFIEQKSVDLPILKPISYAFRQIQNKYKQIDKSKQKKTPLHLSAIQCPINNVEFKKPEINKSNKSRLHSNKFKTVIEFKVVQENKYFMVSDQGRELNNIQPQFKIRDQVETLYSQFFGSINRKRAVTMCNGQPNEIDFEYKTTNLEDKLKVHKF</sequence>
<dbReference type="AlphaFoldDB" id="A0A8S1XWQ7"/>
<reference evidence="2" key="1">
    <citation type="submission" date="2021-01" db="EMBL/GenBank/DDBJ databases">
        <authorList>
            <consortium name="Genoscope - CEA"/>
            <person name="William W."/>
        </authorList>
    </citation>
    <scope>NUCLEOTIDE SEQUENCE</scope>
</reference>
<gene>
    <name evidence="2" type="ORF">POCTA_138.1.T1340012</name>
</gene>
<dbReference type="OrthoDB" id="10308619at2759"/>